<evidence type="ECO:0000256" key="3">
    <source>
        <dbReference type="ARBA" id="ARBA00012483"/>
    </source>
</evidence>
<dbReference type="Gene3D" id="3.30.40.10">
    <property type="entry name" value="Zinc/RING finger domain, C3HC4 (zinc finger)"/>
    <property type="match status" value="1"/>
</dbReference>
<dbReference type="GO" id="GO:0061630">
    <property type="term" value="F:ubiquitin protein ligase activity"/>
    <property type="evidence" value="ECO:0007669"/>
    <property type="project" value="UniProtKB-EC"/>
</dbReference>
<keyword evidence="4" id="KW-0808">Transferase</keyword>
<dbReference type="InterPro" id="IPR011989">
    <property type="entry name" value="ARM-like"/>
</dbReference>
<dbReference type="SMART" id="SM00504">
    <property type="entry name" value="Ubox"/>
    <property type="match status" value="1"/>
</dbReference>
<accession>A0AAN7R8T2</accession>
<name>A0AAN7R8T2_TRANT</name>
<dbReference type="Proteomes" id="UP001346149">
    <property type="component" value="Unassembled WGS sequence"/>
</dbReference>
<dbReference type="PANTHER" id="PTHR23315">
    <property type="entry name" value="U BOX DOMAIN-CONTAINING"/>
    <property type="match status" value="1"/>
</dbReference>
<dbReference type="InterPro" id="IPR003613">
    <property type="entry name" value="Ubox_domain"/>
</dbReference>
<evidence type="ECO:0000256" key="6">
    <source>
        <dbReference type="ARBA" id="ARBA00022786"/>
    </source>
</evidence>
<feature type="repeat" description="ARM" evidence="7">
    <location>
        <begin position="307"/>
        <end position="344"/>
    </location>
</feature>
<proteinExistence type="predicted"/>
<dbReference type="PROSITE" id="PS50176">
    <property type="entry name" value="ARM_REPEAT"/>
    <property type="match status" value="1"/>
</dbReference>
<comment type="catalytic activity">
    <reaction evidence="1">
        <text>S-ubiquitinyl-[E2 ubiquitin-conjugating enzyme]-L-cysteine + [acceptor protein]-L-lysine = [E2 ubiquitin-conjugating enzyme]-L-cysteine + N(6)-ubiquitinyl-[acceptor protein]-L-lysine.</text>
        <dbReference type="EC" id="2.3.2.27"/>
    </reaction>
</comment>
<evidence type="ECO:0000313" key="9">
    <source>
        <dbReference type="EMBL" id="KAK4793982.1"/>
    </source>
</evidence>
<dbReference type="InterPro" id="IPR016024">
    <property type="entry name" value="ARM-type_fold"/>
</dbReference>
<keyword evidence="6" id="KW-0833">Ubl conjugation pathway</keyword>
<protein>
    <recommendedName>
        <fullName evidence="3">RING-type E3 ubiquitin transferase</fullName>
        <ecNumber evidence="3">2.3.2.27</ecNumber>
    </recommendedName>
</protein>
<comment type="caution">
    <text evidence="9">The sequence shown here is derived from an EMBL/GenBank/DDBJ whole genome shotgun (WGS) entry which is preliminary data.</text>
</comment>
<evidence type="ECO:0000256" key="2">
    <source>
        <dbReference type="ARBA" id="ARBA00004906"/>
    </source>
</evidence>
<evidence type="ECO:0000256" key="4">
    <source>
        <dbReference type="ARBA" id="ARBA00022679"/>
    </source>
</evidence>
<evidence type="ECO:0000259" key="8">
    <source>
        <dbReference type="PROSITE" id="PS51698"/>
    </source>
</evidence>
<dbReference type="AlphaFoldDB" id="A0AAN7R8T2"/>
<dbReference type="GO" id="GO:0016567">
    <property type="term" value="P:protein ubiquitination"/>
    <property type="evidence" value="ECO:0007669"/>
    <property type="project" value="InterPro"/>
</dbReference>
<dbReference type="Gene3D" id="1.25.10.10">
    <property type="entry name" value="Leucine-rich Repeat Variant"/>
    <property type="match status" value="2"/>
</dbReference>
<keyword evidence="10" id="KW-1185">Reference proteome</keyword>
<dbReference type="InterPro" id="IPR013083">
    <property type="entry name" value="Znf_RING/FYVE/PHD"/>
</dbReference>
<dbReference type="Pfam" id="PF04564">
    <property type="entry name" value="U-box"/>
    <property type="match status" value="1"/>
</dbReference>
<evidence type="ECO:0000256" key="1">
    <source>
        <dbReference type="ARBA" id="ARBA00000900"/>
    </source>
</evidence>
<dbReference type="SUPFAM" id="SSF48371">
    <property type="entry name" value="ARM repeat"/>
    <property type="match status" value="1"/>
</dbReference>
<dbReference type="PROSITE" id="PS51698">
    <property type="entry name" value="U_BOX"/>
    <property type="match status" value="1"/>
</dbReference>
<evidence type="ECO:0000256" key="7">
    <source>
        <dbReference type="PROSITE-ProRule" id="PRU00259"/>
    </source>
</evidence>
<dbReference type="EMBL" id="JAXQNO010000007">
    <property type="protein sequence ID" value="KAK4793982.1"/>
    <property type="molecule type" value="Genomic_DNA"/>
</dbReference>
<evidence type="ECO:0000313" key="10">
    <source>
        <dbReference type="Proteomes" id="UP001346149"/>
    </source>
</evidence>
<dbReference type="EC" id="2.3.2.27" evidence="3"/>
<gene>
    <name evidence="9" type="ORF">SAY86_011976</name>
</gene>
<evidence type="ECO:0000256" key="5">
    <source>
        <dbReference type="ARBA" id="ARBA00022737"/>
    </source>
</evidence>
<keyword evidence="5" id="KW-0677">Repeat</keyword>
<dbReference type="SUPFAM" id="SSF57850">
    <property type="entry name" value="RING/U-box"/>
    <property type="match status" value="1"/>
</dbReference>
<dbReference type="Pfam" id="PF00514">
    <property type="entry name" value="Arm"/>
    <property type="match status" value="2"/>
</dbReference>
<comment type="pathway">
    <text evidence="2">Protein modification; protein ubiquitination.</text>
</comment>
<dbReference type="PANTHER" id="PTHR23315:SF276">
    <property type="entry name" value="U-BOX DOMAIN-CONTAINING PROTEIN 38"/>
    <property type="match status" value="1"/>
</dbReference>
<feature type="domain" description="U-box" evidence="8">
    <location>
        <begin position="32"/>
        <end position="106"/>
    </location>
</feature>
<dbReference type="InterPro" id="IPR000225">
    <property type="entry name" value="Armadillo"/>
</dbReference>
<dbReference type="SMART" id="SM00185">
    <property type="entry name" value="ARM"/>
    <property type="match status" value="4"/>
</dbReference>
<sequence>MVGNGKRSWLFSFTRSGASKSGESTAKTSQVDPPPEFLCPILGSLMSDPVVVSSGQTFERVTVQACKDLGFSPVLDDGSRPDFSAVFPNLALQKTICNWCVKFGAVSPPAPDYTSTVSLIRAKLPQQLNVSIRPSERELLRGVANNSPLLFPHAVSEVAQRVNHFHSTRSEAAMAVDGPAASPEIPLPLTIRPLCYSSSRSSIDYLPDEETLGASEPASVNHNPQEEELISKLTSEEISEQENGAILLRKITRTKPESRSSLCTPRLIASLKPFLASRQSSIQVNAVASVVNLSLEKPNKVKILRSGVVPLLIDVLKGDSTESQEHAAGALFSLSLEDDNKMAIGVLGALSPLLDALRSDSDRTRQDCALALYNLTLVQGNKIKLIKLNAIPVLLEMVKSGDLASRVLLILCNLAACVEGRSAMMDLDAVGILVGLLRGNHSRSRAAADTVESCVGTLYALSHGSLRFKGLAMDARAIEVLREVEERGTDRAREKAKRLLELMKSGEAREEEDLYQAFPVESDPMVYRGRYRIGPPGGGRGRMDLQNAYSTDF</sequence>
<organism evidence="9 10">
    <name type="scientific">Trapa natans</name>
    <name type="common">Water chestnut</name>
    <dbReference type="NCBI Taxonomy" id="22666"/>
    <lineage>
        <taxon>Eukaryota</taxon>
        <taxon>Viridiplantae</taxon>
        <taxon>Streptophyta</taxon>
        <taxon>Embryophyta</taxon>
        <taxon>Tracheophyta</taxon>
        <taxon>Spermatophyta</taxon>
        <taxon>Magnoliopsida</taxon>
        <taxon>eudicotyledons</taxon>
        <taxon>Gunneridae</taxon>
        <taxon>Pentapetalae</taxon>
        <taxon>rosids</taxon>
        <taxon>malvids</taxon>
        <taxon>Myrtales</taxon>
        <taxon>Lythraceae</taxon>
        <taxon>Trapa</taxon>
    </lineage>
</organism>
<reference evidence="9 10" key="1">
    <citation type="journal article" date="2023" name="Hortic Res">
        <title>Pangenome of water caltrop reveals structural variations and asymmetric subgenome divergence after allopolyploidization.</title>
        <authorList>
            <person name="Zhang X."/>
            <person name="Chen Y."/>
            <person name="Wang L."/>
            <person name="Yuan Y."/>
            <person name="Fang M."/>
            <person name="Shi L."/>
            <person name="Lu R."/>
            <person name="Comes H.P."/>
            <person name="Ma Y."/>
            <person name="Chen Y."/>
            <person name="Huang G."/>
            <person name="Zhou Y."/>
            <person name="Zheng Z."/>
            <person name="Qiu Y."/>
        </authorList>
    </citation>
    <scope>NUCLEOTIDE SEQUENCE [LARGE SCALE GENOMIC DNA]</scope>
    <source>
        <strain evidence="9">F231</strain>
    </source>
</reference>